<dbReference type="SUPFAM" id="SSF53098">
    <property type="entry name" value="Ribonuclease H-like"/>
    <property type="match status" value="1"/>
</dbReference>
<proteinExistence type="inferred from homology"/>
<dbReference type="GO" id="GO:0008821">
    <property type="term" value="F:crossover junction DNA endonuclease activity"/>
    <property type="evidence" value="ECO:0007669"/>
    <property type="project" value="UniProtKB-UniRule"/>
</dbReference>
<keyword evidence="4 13" id="KW-0479">Metal-binding</keyword>
<dbReference type="PRINTS" id="PR00696">
    <property type="entry name" value="RSOLVASERUVC"/>
</dbReference>
<dbReference type="InterPro" id="IPR002176">
    <property type="entry name" value="X-over_junc_endoDNase_RuvC"/>
</dbReference>
<dbReference type="PANTHER" id="PTHR30194:SF3">
    <property type="entry name" value="CROSSOVER JUNCTION ENDODEOXYRIBONUCLEASE RUVC"/>
    <property type="match status" value="1"/>
</dbReference>
<gene>
    <name evidence="13" type="primary">ruvC</name>
    <name evidence="15" type="ORF">FSCG_01607</name>
</gene>
<dbReference type="GO" id="GO:0000287">
    <property type="term" value="F:magnesium ion binding"/>
    <property type="evidence" value="ECO:0007669"/>
    <property type="project" value="UniProtKB-UniRule"/>
</dbReference>
<keyword evidence="7 13" id="KW-0378">Hydrolase</keyword>
<dbReference type="CDD" id="cd16962">
    <property type="entry name" value="RuvC"/>
    <property type="match status" value="1"/>
</dbReference>
<organism evidence="15 16">
    <name type="scientific">Fusobacterium vincentii 4_1_13</name>
    <dbReference type="NCBI Taxonomy" id="469606"/>
    <lineage>
        <taxon>Bacteria</taxon>
        <taxon>Fusobacteriati</taxon>
        <taxon>Fusobacteriota</taxon>
        <taxon>Fusobacteriia</taxon>
        <taxon>Fusobacteriales</taxon>
        <taxon>Fusobacteriaceae</taxon>
        <taxon>Fusobacterium</taxon>
    </lineage>
</organism>
<dbReference type="GO" id="GO:0005737">
    <property type="term" value="C:cytoplasm"/>
    <property type="evidence" value="ECO:0007669"/>
    <property type="project" value="UniProtKB-SubCell"/>
</dbReference>
<dbReference type="HOGENOM" id="CLU_091257_3_1_0"/>
<reference evidence="15 16" key="1">
    <citation type="submission" date="2011-10" db="EMBL/GenBank/DDBJ databases">
        <title>The Genome Sequence of Fusobacterium sp. 4_1_13.</title>
        <authorList>
            <consortium name="The Broad Institute Genome Sequencing Platform"/>
            <person name="Earl A."/>
            <person name="Ward D."/>
            <person name="Feldgarden M."/>
            <person name="Gevers D."/>
            <person name="Strauss J."/>
            <person name="Ambrose C."/>
            <person name="Allen-Vercoe E."/>
            <person name="Young S.K."/>
            <person name="Zeng Q."/>
            <person name="Gargeya S."/>
            <person name="Fitzgerald M."/>
            <person name="Haas B."/>
            <person name="Abouelleil A."/>
            <person name="Alvarado L."/>
            <person name="Arachchi H.M."/>
            <person name="Berlin A."/>
            <person name="Brown A."/>
            <person name="Chapman S.B."/>
            <person name="Chen Z."/>
            <person name="Dunbar C."/>
            <person name="Freedman E."/>
            <person name="Gearin G."/>
            <person name="Goldberg J."/>
            <person name="Griggs A."/>
            <person name="Gujja S."/>
            <person name="Heiman D."/>
            <person name="Howarth C."/>
            <person name="Larson L."/>
            <person name="Lui A."/>
            <person name="MacDonald P.J."/>
            <person name="Montmayeur A."/>
            <person name="Murphy C."/>
            <person name="Neiman D."/>
            <person name="Pearson M."/>
            <person name="Priest M."/>
            <person name="Roberts A."/>
            <person name="Saif S."/>
            <person name="Shea T."/>
            <person name="Shenoy N."/>
            <person name="Sisk P."/>
            <person name="Stolte C."/>
            <person name="Sykes S."/>
            <person name="Wortman J."/>
            <person name="Nusbaum C."/>
            <person name="Birren B."/>
        </authorList>
    </citation>
    <scope>NUCLEOTIDE SEQUENCE [LARGE SCALE GENOMIC DNA]</scope>
    <source>
        <strain evidence="15 16">4_1_13</strain>
    </source>
</reference>
<evidence type="ECO:0000256" key="10">
    <source>
        <dbReference type="ARBA" id="ARBA00023172"/>
    </source>
</evidence>
<dbReference type="Proteomes" id="UP000004925">
    <property type="component" value="Unassembled WGS sequence"/>
</dbReference>
<name>A0A0M1VWV1_FUSVC</name>
<evidence type="ECO:0000256" key="8">
    <source>
        <dbReference type="ARBA" id="ARBA00022842"/>
    </source>
</evidence>
<evidence type="ECO:0000313" key="16">
    <source>
        <dbReference type="Proteomes" id="UP000004925"/>
    </source>
</evidence>
<protein>
    <recommendedName>
        <fullName evidence="13 14">Crossover junction endodeoxyribonuclease RuvC</fullName>
        <ecNumber evidence="13 14">3.1.21.10</ecNumber>
    </recommendedName>
    <alternativeName>
        <fullName evidence="13">Holliday junction nuclease RuvC</fullName>
    </alternativeName>
    <alternativeName>
        <fullName evidence="13">Holliday junction resolvase RuvC</fullName>
    </alternativeName>
</protein>
<dbReference type="Pfam" id="PF02075">
    <property type="entry name" value="RuvC"/>
    <property type="match status" value="1"/>
</dbReference>
<dbReference type="GeneID" id="79799028"/>
<dbReference type="AlphaFoldDB" id="A0A0M1VWV1"/>
<evidence type="ECO:0000256" key="5">
    <source>
        <dbReference type="ARBA" id="ARBA00022759"/>
    </source>
</evidence>
<feature type="active site" evidence="13">
    <location>
        <position position="67"/>
    </location>
</feature>
<accession>A0A0M1VWV1</accession>
<evidence type="ECO:0000256" key="7">
    <source>
        <dbReference type="ARBA" id="ARBA00022801"/>
    </source>
</evidence>
<dbReference type="InterPro" id="IPR036397">
    <property type="entry name" value="RNaseH_sf"/>
</dbReference>
<feature type="binding site" evidence="13">
    <location>
        <position position="7"/>
    </location>
    <ligand>
        <name>Mg(2+)</name>
        <dbReference type="ChEBI" id="CHEBI:18420"/>
        <label>1</label>
    </ligand>
</feature>
<comment type="caution">
    <text evidence="15">The sequence shown here is derived from an EMBL/GenBank/DDBJ whole genome shotgun (WGS) entry which is preliminary data.</text>
</comment>
<evidence type="ECO:0000256" key="12">
    <source>
        <dbReference type="ARBA" id="ARBA00029354"/>
    </source>
</evidence>
<dbReference type="GO" id="GO:0048476">
    <property type="term" value="C:Holliday junction resolvase complex"/>
    <property type="evidence" value="ECO:0007669"/>
    <property type="project" value="UniProtKB-UniRule"/>
</dbReference>
<comment type="similarity">
    <text evidence="1 13">Belongs to the RuvC family.</text>
</comment>
<evidence type="ECO:0000256" key="13">
    <source>
        <dbReference type="HAMAP-Rule" id="MF_00034"/>
    </source>
</evidence>
<evidence type="ECO:0000256" key="2">
    <source>
        <dbReference type="ARBA" id="ARBA00022490"/>
    </source>
</evidence>
<evidence type="ECO:0000256" key="6">
    <source>
        <dbReference type="ARBA" id="ARBA00022763"/>
    </source>
</evidence>
<feature type="active site" evidence="13">
    <location>
        <position position="7"/>
    </location>
</feature>
<dbReference type="InterPro" id="IPR020563">
    <property type="entry name" value="X-over_junc_endoDNase_Mg_BS"/>
</dbReference>
<keyword evidence="6 13" id="KW-0227">DNA damage</keyword>
<evidence type="ECO:0000256" key="1">
    <source>
        <dbReference type="ARBA" id="ARBA00009518"/>
    </source>
</evidence>
<comment type="cofactor">
    <cofactor evidence="13">
        <name>Mg(2+)</name>
        <dbReference type="ChEBI" id="CHEBI:18420"/>
    </cofactor>
    <text evidence="13">Binds 2 Mg(2+) ion per subunit.</text>
</comment>
<keyword evidence="9 13" id="KW-0238">DNA-binding</keyword>
<dbReference type="NCBIfam" id="NF000711">
    <property type="entry name" value="PRK00039.2-1"/>
    <property type="match status" value="1"/>
</dbReference>
<dbReference type="InterPro" id="IPR012337">
    <property type="entry name" value="RNaseH-like_sf"/>
</dbReference>
<evidence type="ECO:0000256" key="9">
    <source>
        <dbReference type="ARBA" id="ARBA00023125"/>
    </source>
</evidence>
<comment type="function">
    <text evidence="13">The RuvA-RuvB-RuvC complex processes Holliday junction (HJ) DNA during genetic recombination and DNA repair. Endonuclease that resolves HJ intermediates. Cleaves cruciform DNA by making single-stranded nicks across the HJ at symmetrical positions within the homologous arms, yielding a 5'-phosphate and a 3'-hydroxyl group; requires a central core of homology in the junction. The consensus cleavage sequence is 5'-(A/T)TT(C/G)-3'. Cleavage occurs on the 3'-side of the TT dinucleotide at the point of strand exchange. HJ branch migration catalyzed by RuvA-RuvB allows RuvC to scan DNA until it finds its consensus sequence, where it cleaves and resolves the cruciform DNA.</text>
</comment>
<dbReference type="eggNOG" id="COG0817">
    <property type="taxonomic scope" value="Bacteria"/>
</dbReference>
<keyword evidence="2 13" id="KW-0963">Cytoplasm</keyword>
<feature type="binding site" evidence="13">
    <location>
        <position position="67"/>
    </location>
    <ligand>
        <name>Mg(2+)</name>
        <dbReference type="ChEBI" id="CHEBI:18420"/>
        <label>2</label>
    </ligand>
</feature>
<keyword evidence="10 13" id="KW-0233">DNA recombination</keyword>
<keyword evidence="3 13" id="KW-0540">Nuclease</keyword>
<evidence type="ECO:0000256" key="3">
    <source>
        <dbReference type="ARBA" id="ARBA00022722"/>
    </source>
</evidence>
<dbReference type="NCBIfam" id="TIGR00228">
    <property type="entry name" value="ruvC"/>
    <property type="match status" value="1"/>
</dbReference>
<comment type="catalytic activity">
    <reaction evidence="12 13">
        <text>Endonucleolytic cleavage at a junction such as a reciprocal single-stranded crossover between two homologous DNA duplexes (Holliday junction).</text>
        <dbReference type="EC" id="3.1.21.10"/>
    </reaction>
</comment>
<dbReference type="EC" id="3.1.21.10" evidence="13 14"/>
<dbReference type="RefSeq" id="WP_005912416.1">
    <property type="nucleotide sequence ID" value="NZ_KQ235738.1"/>
</dbReference>
<evidence type="ECO:0000256" key="14">
    <source>
        <dbReference type="NCBIfam" id="TIGR00228"/>
    </source>
</evidence>
<comment type="subunit">
    <text evidence="13">Homodimer which binds Holliday junction (HJ) DNA. The HJ becomes 2-fold symmetrical on binding to RuvC with unstacked arms; it has a different conformation from HJ DNA in complex with RuvA. In the full resolvosome a probable DNA-RuvA(4)-RuvB(12)-RuvC(2) complex forms which resolves the HJ.</text>
</comment>
<dbReference type="GO" id="GO:0006310">
    <property type="term" value="P:DNA recombination"/>
    <property type="evidence" value="ECO:0007669"/>
    <property type="project" value="UniProtKB-UniRule"/>
</dbReference>
<evidence type="ECO:0000256" key="11">
    <source>
        <dbReference type="ARBA" id="ARBA00023204"/>
    </source>
</evidence>
<comment type="subcellular location">
    <subcellularLocation>
        <location evidence="13">Cytoplasm</location>
    </subcellularLocation>
</comment>
<dbReference type="PANTHER" id="PTHR30194">
    <property type="entry name" value="CROSSOVER JUNCTION ENDODEOXYRIBONUCLEASE RUVC"/>
    <property type="match status" value="1"/>
</dbReference>
<dbReference type="EMBL" id="ACDE02000023">
    <property type="protein sequence ID" value="EEO40894.1"/>
    <property type="molecule type" value="Genomic_DNA"/>
</dbReference>
<keyword evidence="5 13" id="KW-0255">Endonuclease</keyword>
<keyword evidence="8 13" id="KW-0460">Magnesium</keyword>
<feature type="active site" evidence="13">
    <location>
        <position position="140"/>
    </location>
</feature>
<feature type="binding site" evidence="13">
    <location>
        <position position="140"/>
    </location>
    <ligand>
        <name>Mg(2+)</name>
        <dbReference type="ChEBI" id="CHEBI:18420"/>
        <label>1</label>
    </ligand>
</feature>
<dbReference type="GO" id="GO:0006281">
    <property type="term" value="P:DNA repair"/>
    <property type="evidence" value="ECO:0007669"/>
    <property type="project" value="UniProtKB-UniRule"/>
</dbReference>
<dbReference type="PROSITE" id="PS01321">
    <property type="entry name" value="RUVC"/>
    <property type="match status" value="1"/>
</dbReference>
<keyword evidence="11 13" id="KW-0234">DNA repair</keyword>
<evidence type="ECO:0000256" key="4">
    <source>
        <dbReference type="ARBA" id="ARBA00022723"/>
    </source>
</evidence>
<dbReference type="FunFam" id="3.30.420.10:FF:000002">
    <property type="entry name" value="Crossover junction endodeoxyribonuclease RuvC"/>
    <property type="match status" value="1"/>
</dbReference>
<dbReference type="Gene3D" id="3.30.420.10">
    <property type="entry name" value="Ribonuclease H-like superfamily/Ribonuclease H"/>
    <property type="match status" value="1"/>
</dbReference>
<dbReference type="HAMAP" id="MF_00034">
    <property type="entry name" value="RuvC"/>
    <property type="match status" value="1"/>
</dbReference>
<dbReference type="GO" id="GO:0003677">
    <property type="term" value="F:DNA binding"/>
    <property type="evidence" value="ECO:0007669"/>
    <property type="project" value="UniProtKB-KW"/>
</dbReference>
<evidence type="ECO:0000313" key="15">
    <source>
        <dbReference type="EMBL" id="EEO40894.1"/>
    </source>
</evidence>
<sequence>MRVIGIDPGTAIVGYGIIDYDKNKYSIVDYGVVLTSKDLSTEERLEIVYSEIDKILKKYKPEFMAIEDLFYFKNNKTVISVAQARGVILLAGKQNNIAMSSYTPLQVKIGITGYGKAEKKQVQQMVQKFLGLSEIPKPDDAADALAICITHINSLGSKLSFGGTNSLKKIVIPSGANKISLEEYKNLLKK</sequence>